<comment type="caution">
    <text evidence="2">The sequence shown here is derived from an EMBL/GenBank/DDBJ whole genome shotgun (WGS) entry which is preliminary data.</text>
</comment>
<sequence length="39" mass="4675">MLSTFFIFFSSVIYVFSYLRAFRRGKPFFSFIPARLRSA</sequence>
<reference evidence="3" key="1">
    <citation type="submission" date="2016-02" db="EMBL/GenBank/DDBJ databases">
        <authorList>
            <person name="Mitreva M."/>
            <person name="Pepin K.H."/>
            <person name="Mihindukulasuriya K.A."/>
            <person name="Fulton R."/>
            <person name="Fronick C."/>
            <person name="O'Laughlin M."/>
            <person name="Miner T."/>
            <person name="Herter B."/>
            <person name="Rosa B.A."/>
            <person name="Cordes M."/>
            <person name="Tomlinson C."/>
            <person name="Wollam A."/>
            <person name="Palsikar V.B."/>
            <person name="Mardis E.R."/>
            <person name="Wilson R.K."/>
        </authorList>
    </citation>
    <scope>NUCLEOTIDE SEQUENCE [LARGE SCALE GENOMIC DNA]</scope>
    <source>
        <strain evidence="3">DSM 22607</strain>
    </source>
</reference>
<protein>
    <submittedName>
        <fullName evidence="2">Uncharacterized protein</fullName>
    </submittedName>
</protein>
<dbReference type="EMBL" id="LSZW01000054">
    <property type="protein sequence ID" value="KXK65968.1"/>
    <property type="molecule type" value="Genomic_DNA"/>
</dbReference>
<dbReference type="Proteomes" id="UP000070366">
    <property type="component" value="Unassembled WGS sequence"/>
</dbReference>
<accession>A0A136Q5K7</accession>
<keyword evidence="1" id="KW-0812">Transmembrane</keyword>
<keyword evidence="1" id="KW-0472">Membrane</keyword>
<evidence type="ECO:0000313" key="2">
    <source>
        <dbReference type="EMBL" id="KXK65968.1"/>
    </source>
</evidence>
<feature type="transmembrane region" description="Helical" evidence="1">
    <location>
        <begin position="6"/>
        <end position="22"/>
    </location>
</feature>
<gene>
    <name evidence="2" type="ORF">HMPREF3293_01260</name>
</gene>
<keyword evidence="3" id="KW-1185">Reference proteome</keyword>
<dbReference type="AlphaFoldDB" id="A0A136Q5K7"/>
<name>A0A136Q5K7_9FIRM</name>
<keyword evidence="1" id="KW-1133">Transmembrane helix</keyword>
<evidence type="ECO:0000256" key="1">
    <source>
        <dbReference type="SAM" id="Phobius"/>
    </source>
</evidence>
<evidence type="ECO:0000313" key="3">
    <source>
        <dbReference type="Proteomes" id="UP000070366"/>
    </source>
</evidence>
<organism evidence="2 3">
    <name type="scientific">Christensenella minuta</name>
    <dbReference type="NCBI Taxonomy" id="626937"/>
    <lineage>
        <taxon>Bacteria</taxon>
        <taxon>Bacillati</taxon>
        <taxon>Bacillota</taxon>
        <taxon>Clostridia</taxon>
        <taxon>Christensenellales</taxon>
        <taxon>Christensenellaceae</taxon>
        <taxon>Christensenella</taxon>
    </lineage>
</organism>
<proteinExistence type="predicted"/>